<gene>
    <name evidence="1" type="ORF">J2744_000163</name>
</gene>
<name>A0A8J7UM64_9EURY</name>
<dbReference type="AlphaFoldDB" id="A0A8J7UM64"/>
<dbReference type="OrthoDB" id="322027at2157"/>
<dbReference type="Proteomes" id="UP000770586">
    <property type="component" value="Unassembled WGS sequence"/>
</dbReference>
<comment type="caution">
    <text evidence="1">The sequence shown here is derived from an EMBL/GenBank/DDBJ whole genome shotgun (WGS) entry which is preliminary data.</text>
</comment>
<reference evidence="1 2" key="1">
    <citation type="submission" date="2021-03" db="EMBL/GenBank/DDBJ databases">
        <title>Genomic Encyclopedia of Type Strains, Phase IV (KMG-IV): sequencing the most valuable type-strain genomes for metagenomic binning, comparative biology and taxonomic classification.</title>
        <authorList>
            <person name="Goeker M."/>
        </authorList>
    </citation>
    <scope>NUCLEOTIDE SEQUENCE [LARGE SCALE GENOMIC DNA]</scope>
    <source>
        <strain evidence="1 2">DSM 12287</strain>
    </source>
</reference>
<evidence type="ECO:0000313" key="2">
    <source>
        <dbReference type="Proteomes" id="UP000770586"/>
    </source>
</evidence>
<dbReference type="RefSeq" id="WP_209543198.1">
    <property type="nucleotide sequence ID" value="NZ_BAAADX010000003.1"/>
</dbReference>
<accession>A0A8J7UM64</accession>
<proteinExistence type="predicted"/>
<keyword evidence="2" id="KW-1185">Reference proteome</keyword>
<evidence type="ECO:0000313" key="1">
    <source>
        <dbReference type="EMBL" id="MBP1900511.1"/>
    </source>
</evidence>
<sequence length="164" mass="18738">MDEDSANSRKNSRHQVVGQKGEMLLERVCDTTPFADLDERIRERGYEVTESIVQGGVRPEDPFDFYQVIHRYTNEDDRAIATWIGLDPERVDSGEVSYDMIAELDEIQDQERDTQELYPVIVAFLNDEGIGFRATGTGIEENELDNSILRNALEESFQTSGKEE</sequence>
<protein>
    <submittedName>
        <fullName evidence="1">Uncharacterized protein</fullName>
    </submittedName>
</protein>
<dbReference type="EMBL" id="JAGGKE010000001">
    <property type="protein sequence ID" value="MBP1900511.1"/>
    <property type="molecule type" value="Genomic_DNA"/>
</dbReference>
<organism evidence="1 2">
    <name type="scientific">Halorubrum trapanicum</name>
    <dbReference type="NCBI Taxonomy" id="29284"/>
    <lineage>
        <taxon>Archaea</taxon>
        <taxon>Methanobacteriati</taxon>
        <taxon>Methanobacteriota</taxon>
        <taxon>Stenosarchaea group</taxon>
        <taxon>Halobacteria</taxon>
        <taxon>Halobacteriales</taxon>
        <taxon>Haloferacaceae</taxon>
        <taxon>Halorubrum</taxon>
    </lineage>
</organism>